<evidence type="ECO:0000259" key="1">
    <source>
        <dbReference type="Pfam" id="PF01850"/>
    </source>
</evidence>
<reference evidence="2 3" key="1">
    <citation type="submission" date="2015-09" db="EMBL/GenBank/DDBJ databases">
        <title>Whole genome shotgun sequence assembly of Aphanizomenon flos-aquae UKL13.</title>
        <authorList>
            <person name="Driscoll C."/>
        </authorList>
    </citation>
    <scope>NUCLEOTIDE SEQUENCE [LARGE SCALE GENOMIC DNA]</scope>
    <source>
        <strain evidence="2">MDT13</strain>
    </source>
</reference>
<gene>
    <name evidence="2" type="ORF">AN481_08580</name>
</gene>
<dbReference type="InterPro" id="IPR002716">
    <property type="entry name" value="PIN_dom"/>
</dbReference>
<dbReference type="Proteomes" id="UP000092382">
    <property type="component" value="Unassembled WGS sequence"/>
</dbReference>
<dbReference type="Pfam" id="PF01850">
    <property type="entry name" value="PIN"/>
    <property type="match status" value="1"/>
</dbReference>
<evidence type="ECO:0000313" key="3">
    <source>
        <dbReference type="Proteomes" id="UP000092382"/>
    </source>
</evidence>
<proteinExistence type="predicted"/>
<name>A0A1B7VXT3_APHFL</name>
<accession>A0A1B7VXT3</accession>
<evidence type="ECO:0000313" key="2">
    <source>
        <dbReference type="EMBL" id="OBQ25770.1"/>
    </source>
</evidence>
<protein>
    <submittedName>
        <fullName evidence="2">Nucleic acid-binding protein</fullName>
    </submittedName>
</protein>
<dbReference type="EMBL" id="LJOY01000022">
    <property type="protein sequence ID" value="OBQ25770.1"/>
    <property type="molecule type" value="Genomic_DNA"/>
</dbReference>
<dbReference type="STRING" id="1803587.GCA_001593825_01521"/>
<organism evidence="2 3">
    <name type="scientific">Aphanizomenon flos-aquae LD13</name>
    <dbReference type="NCBI Taxonomy" id="1710894"/>
    <lineage>
        <taxon>Bacteria</taxon>
        <taxon>Bacillati</taxon>
        <taxon>Cyanobacteriota</taxon>
        <taxon>Cyanophyceae</taxon>
        <taxon>Nostocales</taxon>
        <taxon>Aphanizomenonaceae</taxon>
        <taxon>Aphanizomenon</taxon>
    </lineage>
</organism>
<comment type="caution">
    <text evidence="2">The sequence shown here is derived from an EMBL/GenBank/DDBJ whole genome shotgun (WGS) entry which is preliminary data.</text>
</comment>
<dbReference type="InterPro" id="IPR029060">
    <property type="entry name" value="PIN-like_dom_sf"/>
</dbReference>
<dbReference type="GO" id="GO:0004521">
    <property type="term" value="F:RNA endonuclease activity"/>
    <property type="evidence" value="ECO:0007669"/>
    <property type="project" value="InterPro"/>
</dbReference>
<dbReference type="PANTHER" id="PTHR42188:SF1">
    <property type="entry name" value="23S RRNA-SPECIFIC ENDONUCLEASE VAPC20"/>
    <property type="match status" value="1"/>
</dbReference>
<dbReference type="PANTHER" id="PTHR42188">
    <property type="entry name" value="23S RRNA-SPECIFIC ENDONUCLEASE VAPC20"/>
    <property type="match status" value="1"/>
</dbReference>
<dbReference type="Gene3D" id="3.40.50.1010">
    <property type="entry name" value="5'-nuclease"/>
    <property type="match status" value="1"/>
</dbReference>
<dbReference type="PATRIC" id="fig|1710894.3.peg.3451"/>
<feature type="domain" description="PIN" evidence="1">
    <location>
        <begin position="7"/>
        <end position="131"/>
    </location>
</feature>
<dbReference type="AlphaFoldDB" id="A0A1B7VXT3"/>
<dbReference type="GO" id="GO:0016075">
    <property type="term" value="P:rRNA catabolic process"/>
    <property type="evidence" value="ECO:0007669"/>
    <property type="project" value="TreeGrafter"/>
</dbReference>
<sequence>MNQERLFLDTVFIQALLNKNDQYHTQAKALLPKVKNAGEVWVTEAVLIEVGNALSAVNRTASVQFINQCYQTDNIKVVSVDSLLLMRALELYHSRQDKDWGLTDCISFVVMKDQGLIYAVTADIHFVQAGFVALLRKPGNN</sequence>
<dbReference type="SUPFAM" id="SSF88723">
    <property type="entry name" value="PIN domain-like"/>
    <property type="match status" value="1"/>
</dbReference>
<dbReference type="InterPro" id="IPR039018">
    <property type="entry name" value="VapC20-like"/>
</dbReference>